<dbReference type="WBParaSite" id="EVEC_0000117501-mRNA-1">
    <property type="protein sequence ID" value="EVEC_0000117501-mRNA-1"/>
    <property type="gene ID" value="EVEC_0000117501"/>
</dbReference>
<keyword evidence="7" id="KW-1133">Transmembrane helix</keyword>
<dbReference type="InterPro" id="IPR001612">
    <property type="entry name" value="Caveolin"/>
</dbReference>
<evidence type="ECO:0000256" key="5">
    <source>
        <dbReference type="ARBA" id="ARBA00023136"/>
    </source>
</evidence>
<dbReference type="Proteomes" id="UP000274131">
    <property type="component" value="Unassembled WGS sequence"/>
</dbReference>
<dbReference type="Pfam" id="PF01146">
    <property type="entry name" value="Caveolin"/>
    <property type="match status" value="1"/>
</dbReference>
<comment type="function">
    <text evidence="6">May act as a scaffolding protein within caveolar membranes. Interacts directly with G-protein alpha subunits and can functionally regulate their activity.</text>
</comment>
<evidence type="ECO:0000256" key="2">
    <source>
        <dbReference type="ARBA" id="ARBA00010988"/>
    </source>
</evidence>
<comment type="similarity">
    <text evidence="2 6">Belongs to the caveolin family.</text>
</comment>
<dbReference type="GO" id="GO:0070836">
    <property type="term" value="P:caveola assembly"/>
    <property type="evidence" value="ECO:0007669"/>
    <property type="project" value="InterPro"/>
</dbReference>
<keyword evidence="5 6" id="KW-0472">Membrane</keyword>
<evidence type="ECO:0000313" key="10">
    <source>
        <dbReference type="WBParaSite" id="EVEC_0000117501-mRNA-1"/>
    </source>
</evidence>
<reference evidence="8 9" key="2">
    <citation type="submission" date="2018-10" db="EMBL/GenBank/DDBJ databases">
        <authorList>
            <consortium name="Pathogen Informatics"/>
        </authorList>
    </citation>
    <scope>NUCLEOTIDE SEQUENCE [LARGE SCALE GENOMIC DNA]</scope>
</reference>
<dbReference type="GO" id="GO:0005901">
    <property type="term" value="C:caveola"/>
    <property type="evidence" value="ECO:0007669"/>
    <property type="project" value="UniProtKB-SubCell"/>
</dbReference>
<dbReference type="OrthoDB" id="5917823at2759"/>
<protein>
    <recommendedName>
        <fullName evidence="6">Caveolin</fullName>
    </recommendedName>
</protein>
<evidence type="ECO:0000256" key="7">
    <source>
        <dbReference type="SAM" id="Phobius"/>
    </source>
</evidence>
<comment type="subcellular location">
    <subcellularLocation>
        <location evidence="1 6">Cell membrane</location>
        <topology evidence="1 6">Peripheral membrane protein</topology>
    </subcellularLocation>
    <subcellularLocation>
        <location evidence="6">Golgi apparatus membrane</location>
        <topology evidence="6">Peripheral membrane protein</topology>
    </subcellularLocation>
    <subcellularLocation>
        <location evidence="6">Membrane</location>
        <location evidence="6">Caveola</location>
        <topology evidence="6">Peripheral membrane protein</topology>
    </subcellularLocation>
</comment>
<dbReference type="GO" id="GO:0000139">
    <property type="term" value="C:Golgi membrane"/>
    <property type="evidence" value="ECO:0007669"/>
    <property type="project" value="UniProtKB-SubCell"/>
</dbReference>
<evidence type="ECO:0000256" key="4">
    <source>
        <dbReference type="ARBA" id="ARBA00023034"/>
    </source>
</evidence>
<dbReference type="AlphaFoldDB" id="A0A0N4UUT9"/>
<dbReference type="EMBL" id="UXUI01007145">
    <property type="protein sequence ID" value="VDD85740.1"/>
    <property type="molecule type" value="Genomic_DNA"/>
</dbReference>
<evidence type="ECO:0000256" key="6">
    <source>
        <dbReference type="RuleBase" id="RU000680"/>
    </source>
</evidence>
<keyword evidence="3 6" id="KW-1003">Cell membrane</keyword>
<reference evidence="10" key="1">
    <citation type="submission" date="2017-02" db="UniProtKB">
        <authorList>
            <consortium name="WormBaseParasite"/>
        </authorList>
    </citation>
    <scope>IDENTIFICATION</scope>
</reference>
<gene>
    <name evidence="8" type="ORF">EVEC_LOCUS883</name>
</gene>
<evidence type="ECO:0000313" key="8">
    <source>
        <dbReference type="EMBL" id="VDD85740.1"/>
    </source>
</evidence>
<organism evidence="10">
    <name type="scientific">Enterobius vermicularis</name>
    <name type="common">Human pinworm</name>
    <dbReference type="NCBI Taxonomy" id="51028"/>
    <lineage>
        <taxon>Eukaryota</taxon>
        <taxon>Metazoa</taxon>
        <taxon>Ecdysozoa</taxon>
        <taxon>Nematoda</taxon>
        <taxon>Chromadorea</taxon>
        <taxon>Rhabditida</taxon>
        <taxon>Spirurina</taxon>
        <taxon>Oxyuridomorpha</taxon>
        <taxon>Oxyuroidea</taxon>
        <taxon>Oxyuridae</taxon>
        <taxon>Enterobius</taxon>
    </lineage>
</organism>
<proteinExistence type="inferred from homology"/>
<name>A0A0N4UUT9_ENTVE</name>
<keyword evidence="7" id="KW-0812">Transmembrane</keyword>
<evidence type="ECO:0000256" key="3">
    <source>
        <dbReference type="ARBA" id="ARBA00022475"/>
    </source>
</evidence>
<evidence type="ECO:0000313" key="9">
    <source>
        <dbReference type="Proteomes" id="UP000274131"/>
    </source>
</evidence>
<keyword evidence="4 6" id="KW-0333">Golgi apparatus</keyword>
<feature type="transmembrane region" description="Helical" evidence="7">
    <location>
        <begin position="149"/>
        <end position="176"/>
    </location>
</feature>
<keyword evidence="9" id="KW-1185">Reference proteome</keyword>
<dbReference type="GO" id="GO:0060090">
    <property type="term" value="F:molecular adaptor activity"/>
    <property type="evidence" value="ECO:0007669"/>
    <property type="project" value="TreeGrafter"/>
</dbReference>
<dbReference type="STRING" id="51028.A0A0N4UUT9"/>
<dbReference type="PANTHER" id="PTHR10844:SF21">
    <property type="entry name" value="CAVEOLIN-1"/>
    <property type="match status" value="1"/>
</dbReference>
<dbReference type="PANTHER" id="PTHR10844">
    <property type="entry name" value="CAVEOLIN"/>
    <property type="match status" value="1"/>
</dbReference>
<sequence>MTTQEKVELEQVPLKSDVDAPPMIDDGVTEKEITEPAKKKTTYRWFFRSKKGDVTTNNGELVSEGKKSPCKWWHRKEKSILDGATKDATQSPMTVGVNLLDRDEGDLNDHIVMDFGEVFAEPDACHSWNWTWLGANRVFGFTSNAVYKIVASLIAIPLAIVFGIVFGLLSVLGVFICTPVGRLLSVPCMAVAKAWNFAVRKVLDPIFASLGLMCPKAHQRSTITTSPTDLA</sequence>
<evidence type="ECO:0000256" key="1">
    <source>
        <dbReference type="ARBA" id="ARBA00004202"/>
    </source>
</evidence>
<accession>A0A0N4UUT9</accession>